<dbReference type="eggNOG" id="COG1213">
    <property type="taxonomic scope" value="Bacteria"/>
</dbReference>
<protein>
    <submittedName>
        <fullName evidence="4">Nucleotidyl transferase</fullName>
    </submittedName>
</protein>
<evidence type="ECO:0000259" key="3">
    <source>
        <dbReference type="Pfam" id="PF00483"/>
    </source>
</evidence>
<dbReference type="InterPro" id="IPR050065">
    <property type="entry name" value="GlmU-like"/>
</dbReference>
<dbReference type="Proteomes" id="UP000003571">
    <property type="component" value="Unassembled WGS sequence"/>
</dbReference>
<dbReference type="STRING" id="907348.TresaDRAFT_0406"/>
<comment type="caution">
    <text evidence="4">The sequence shown here is derived from an EMBL/GenBank/DDBJ whole genome shotgun (WGS) entry which is preliminary data.</text>
</comment>
<dbReference type="CDD" id="cd02523">
    <property type="entry name" value="PC_cytidylyltransferase"/>
    <property type="match status" value="1"/>
</dbReference>
<dbReference type="AlphaFoldDB" id="H7EMI4"/>
<evidence type="ECO:0000313" key="4">
    <source>
        <dbReference type="EMBL" id="EIC01269.1"/>
    </source>
</evidence>
<keyword evidence="5" id="KW-1185">Reference proteome</keyword>
<name>H7EMI4_9SPIR</name>
<feature type="domain" description="Nucleotidyl transferase" evidence="3">
    <location>
        <begin position="3"/>
        <end position="132"/>
    </location>
</feature>
<dbReference type="GO" id="GO:0016779">
    <property type="term" value="F:nucleotidyltransferase activity"/>
    <property type="evidence" value="ECO:0007669"/>
    <property type="project" value="UniProtKB-KW"/>
</dbReference>
<dbReference type="Pfam" id="PF00483">
    <property type="entry name" value="NTP_transferase"/>
    <property type="match status" value="1"/>
</dbReference>
<keyword evidence="2" id="KW-0548">Nucleotidyltransferase</keyword>
<dbReference type="InterPro" id="IPR005835">
    <property type="entry name" value="NTP_transferase_dom"/>
</dbReference>
<keyword evidence="1 4" id="KW-0808">Transferase</keyword>
<reference evidence="4 5" key="1">
    <citation type="submission" date="2011-09" db="EMBL/GenBank/DDBJ databases">
        <title>The draft genome of Treponema saccharophilum DSM 2985.</title>
        <authorList>
            <consortium name="US DOE Joint Genome Institute (JGI-PGF)"/>
            <person name="Lucas S."/>
            <person name="Copeland A."/>
            <person name="Lapidus A."/>
            <person name="Glavina del Rio T."/>
            <person name="Dalin E."/>
            <person name="Tice H."/>
            <person name="Bruce D."/>
            <person name="Goodwin L."/>
            <person name="Pitluck S."/>
            <person name="Peters L."/>
            <person name="Kyrpides N."/>
            <person name="Mavromatis K."/>
            <person name="Ivanova N."/>
            <person name="Markowitz V."/>
            <person name="Cheng J.-F."/>
            <person name="Hugenholtz P."/>
            <person name="Woyke T."/>
            <person name="Wu D."/>
            <person name="Gronow S."/>
            <person name="Wellnitz S."/>
            <person name="Brambilla E."/>
            <person name="Klenk H.-P."/>
            <person name="Eisen J.A."/>
        </authorList>
    </citation>
    <scope>NUCLEOTIDE SEQUENCE [LARGE SCALE GENOMIC DNA]</scope>
    <source>
        <strain evidence="4 5">DSM 2985</strain>
    </source>
</reference>
<gene>
    <name evidence="4" type="ORF">TresaDRAFT_0406</name>
</gene>
<evidence type="ECO:0000313" key="5">
    <source>
        <dbReference type="Proteomes" id="UP000003571"/>
    </source>
</evidence>
<dbReference type="SUPFAM" id="SSF53448">
    <property type="entry name" value="Nucleotide-diphospho-sugar transferases"/>
    <property type="match status" value="1"/>
</dbReference>
<evidence type="ECO:0000256" key="2">
    <source>
        <dbReference type="ARBA" id="ARBA00022695"/>
    </source>
</evidence>
<dbReference type="Gene3D" id="3.90.550.10">
    <property type="entry name" value="Spore Coat Polysaccharide Biosynthesis Protein SpsA, Chain A"/>
    <property type="match status" value="1"/>
</dbReference>
<accession>H7EMI4</accession>
<dbReference type="PANTHER" id="PTHR43584">
    <property type="entry name" value="NUCLEOTIDYL TRANSFERASE"/>
    <property type="match status" value="1"/>
</dbReference>
<dbReference type="InterPro" id="IPR029044">
    <property type="entry name" value="Nucleotide-diphossugar_trans"/>
</dbReference>
<sequence>MQAIILAAGTGSRLRPLTDTVPKCMVKVNGIPMIERTIDALVAAGIKKLIIGLGYKSEVLKDFIRRTFDEKRLNGMQIEFGENPDYDKTNNIYSLYLLKEFFKADDTLLIESDLVYKPEVLKDLVNAEDKNLAVVSRWEDWMDGTVTLLNKDDEITNFIVKKNQKNEEKPSYYKTVNIYKFSKEFTNTYYLPFLETFMNVFGKNSYYETCLKFISETDSSLLKGFKIDQGIWYEVDNQEDLKEAEKRF</sequence>
<dbReference type="EMBL" id="AGRW01000051">
    <property type="protein sequence ID" value="EIC01269.1"/>
    <property type="molecule type" value="Genomic_DNA"/>
</dbReference>
<dbReference type="OrthoDB" id="9813612at2"/>
<organism evidence="4 5">
    <name type="scientific">Treponema saccharophilum DSM 2985</name>
    <dbReference type="NCBI Taxonomy" id="907348"/>
    <lineage>
        <taxon>Bacteria</taxon>
        <taxon>Pseudomonadati</taxon>
        <taxon>Spirochaetota</taxon>
        <taxon>Spirochaetia</taxon>
        <taxon>Spirochaetales</taxon>
        <taxon>Treponemataceae</taxon>
        <taxon>Treponema</taxon>
    </lineage>
</organism>
<dbReference type="PATRIC" id="fig|907348.3.peg.2159"/>
<proteinExistence type="predicted"/>
<dbReference type="PANTHER" id="PTHR43584:SF5">
    <property type="entry name" value="PROTEIN LICC"/>
    <property type="match status" value="1"/>
</dbReference>
<dbReference type="RefSeq" id="WP_002705532.1">
    <property type="nucleotide sequence ID" value="NZ_AGRW01000051.1"/>
</dbReference>
<evidence type="ECO:0000256" key="1">
    <source>
        <dbReference type="ARBA" id="ARBA00022679"/>
    </source>
</evidence>